<feature type="transmembrane region" description="Helical" evidence="1">
    <location>
        <begin position="595"/>
        <end position="615"/>
    </location>
</feature>
<comment type="caution">
    <text evidence="4">The sequence shown here is derived from an EMBL/GenBank/DDBJ whole genome shotgun (WGS) entry which is preliminary data.</text>
</comment>
<protein>
    <submittedName>
        <fullName evidence="4">Beta-lactamase family protein</fullName>
    </submittedName>
</protein>
<name>A0A5M7B0A7_9FLAO</name>
<evidence type="ECO:0000256" key="2">
    <source>
        <dbReference type="SAM" id="SignalP"/>
    </source>
</evidence>
<accession>A0A5M7B0A7</accession>
<evidence type="ECO:0000313" key="7">
    <source>
        <dbReference type="Proteomes" id="UP000322315"/>
    </source>
</evidence>
<reference evidence="5 6" key="2">
    <citation type="submission" date="2019-07" db="EMBL/GenBank/DDBJ databases">
        <title>Algibacter marinivivus sp. nov., isolated from the surface of a marine red alga.</title>
        <authorList>
            <person name="Zhong X."/>
            <person name="Xu W."/>
            <person name="Zhang Y."/>
            <person name="Zhang Q."/>
            <person name="Du Z."/>
        </authorList>
    </citation>
    <scope>NUCLEOTIDE SEQUENCE [LARGE SCALE GENOMIC DNA]</scope>
    <source>
        <strain evidence="5 6">RU-4-M-4</strain>
    </source>
</reference>
<evidence type="ECO:0000259" key="3">
    <source>
        <dbReference type="Pfam" id="PF00144"/>
    </source>
</evidence>
<evidence type="ECO:0000313" key="5">
    <source>
        <dbReference type="EMBL" id="TSJ73430.1"/>
    </source>
</evidence>
<dbReference type="EMBL" id="VMBF01000009">
    <property type="protein sequence ID" value="TSJ73430.1"/>
    <property type="molecule type" value="Genomic_DNA"/>
</dbReference>
<organism evidence="4 7">
    <name type="scientific">Algibacter amylolyticus</name>
    <dbReference type="NCBI Taxonomy" id="1608400"/>
    <lineage>
        <taxon>Bacteria</taxon>
        <taxon>Pseudomonadati</taxon>
        <taxon>Bacteroidota</taxon>
        <taxon>Flavobacteriia</taxon>
        <taxon>Flavobacteriales</taxon>
        <taxon>Flavobacteriaceae</taxon>
        <taxon>Algibacter</taxon>
    </lineage>
</organism>
<proteinExistence type="predicted"/>
<gene>
    <name evidence="4" type="ORF">F2B50_14075</name>
    <name evidence="5" type="ORF">FPF71_14075</name>
</gene>
<dbReference type="Proteomes" id="UP000315145">
    <property type="component" value="Unassembled WGS sequence"/>
</dbReference>
<dbReference type="SUPFAM" id="SSF56601">
    <property type="entry name" value="beta-lactamase/transpeptidase-like"/>
    <property type="match status" value="1"/>
</dbReference>
<feature type="chain" id="PRO_5024303592" evidence="2">
    <location>
        <begin position="19"/>
        <end position="625"/>
    </location>
</feature>
<feature type="domain" description="Beta-lactamase-related" evidence="3">
    <location>
        <begin position="30"/>
        <end position="345"/>
    </location>
</feature>
<feature type="transmembrane region" description="Helical" evidence="1">
    <location>
        <begin position="560"/>
        <end position="583"/>
    </location>
</feature>
<dbReference type="PANTHER" id="PTHR46825:SF9">
    <property type="entry name" value="BETA-LACTAMASE-RELATED DOMAIN-CONTAINING PROTEIN"/>
    <property type="match status" value="1"/>
</dbReference>
<dbReference type="Pfam" id="PF00144">
    <property type="entry name" value="Beta-lactamase"/>
    <property type="match status" value="1"/>
</dbReference>
<dbReference type="Gene3D" id="3.40.710.10">
    <property type="entry name" value="DD-peptidase/beta-lactamase superfamily"/>
    <property type="match status" value="1"/>
</dbReference>
<feature type="signal peptide" evidence="2">
    <location>
        <begin position="1"/>
        <end position="18"/>
    </location>
</feature>
<dbReference type="EMBL" id="VWRS01000009">
    <property type="protein sequence ID" value="KAA5822280.1"/>
    <property type="molecule type" value="Genomic_DNA"/>
</dbReference>
<dbReference type="InterPro" id="IPR001466">
    <property type="entry name" value="Beta-lactam-related"/>
</dbReference>
<keyword evidence="1" id="KW-0472">Membrane</keyword>
<sequence>MKKLTILILILISTATQAQKNKFELLEPKIDSILKQNNVDGFQMVVVSKDSILHQTAFGTKNGNDLPITNETYFNIASITKSFTALGIMMLVEEGKLKLEDKLKDIAPEVEYTNKWEEEYPIRIIHLLEHTTGWDKDQLHQFFYNRNGKSTLEVLQAFPDSRVSRYPPGQFYSYTNDGPSVAGYVIEKLSGLSYEDFITQRILEPLEMYSTTLNTTDERLKGRLATDMGDNNLIYKPVVDMPASGIFTTAGDMANYLQFYLNNGKVDSTQLVKPKTIQRMLYSESTLSSNPIGDHSHSEYGKGVFHYTIKGVPMFSHGGSAPTFGTNFLIINDYDRGVFLAMTNDQFDIVSEVTKLVINEILYDRKEWKPELDDRLQDESWIGYYRTINSEHAYLRPFEKLFQFYTISKDGEGLHLNEAFNDHKYLLYQNGNERPYFHSPTTKKWSLYRGKDVLGNEVIQRGETDGNWEKISKVKIWFNLILFFTCITLLFSIPFVAIGRWIIAKVKKRKFISNKVLRMGLLAITSVVVIVIVGAVYSSGEASGIEDFYEKAETFFSVSWLSLLIFLLTLGFGVFSISALYFYIKKWKESQSKILNIYLALMTFALILSTIYLGINGFIGLTTWK</sequence>
<dbReference type="PANTHER" id="PTHR46825">
    <property type="entry name" value="D-ALANYL-D-ALANINE-CARBOXYPEPTIDASE/ENDOPEPTIDASE AMPH"/>
    <property type="match status" value="1"/>
</dbReference>
<keyword evidence="2" id="KW-0732">Signal</keyword>
<dbReference type="InterPro" id="IPR050491">
    <property type="entry name" value="AmpC-like"/>
</dbReference>
<keyword evidence="1" id="KW-1133">Transmembrane helix</keyword>
<evidence type="ECO:0000313" key="6">
    <source>
        <dbReference type="Proteomes" id="UP000315145"/>
    </source>
</evidence>
<reference evidence="4" key="3">
    <citation type="submission" date="2019-09" db="EMBL/GenBank/DDBJ databases">
        <authorList>
            <person name="Zhang D.-C."/>
        </authorList>
    </citation>
    <scope>NUCLEOTIDE SEQUENCE</scope>
    <source>
        <strain evidence="4">RU-4-M-4</strain>
    </source>
</reference>
<dbReference type="Proteomes" id="UP000322315">
    <property type="component" value="Unassembled WGS sequence"/>
</dbReference>
<dbReference type="AlphaFoldDB" id="A0A5M7B0A7"/>
<dbReference type="RefSeq" id="WP_144117405.1">
    <property type="nucleotide sequence ID" value="NZ_JACHGE010000007.1"/>
</dbReference>
<dbReference type="OrthoDB" id="9793489at2"/>
<feature type="transmembrane region" description="Helical" evidence="1">
    <location>
        <begin position="519"/>
        <end position="540"/>
    </location>
</feature>
<feature type="transmembrane region" description="Helical" evidence="1">
    <location>
        <begin position="476"/>
        <end position="498"/>
    </location>
</feature>
<dbReference type="InterPro" id="IPR012338">
    <property type="entry name" value="Beta-lactam/transpept-like"/>
</dbReference>
<evidence type="ECO:0000256" key="1">
    <source>
        <dbReference type="SAM" id="Phobius"/>
    </source>
</evidence>
<reference evidence="4 7" key="1">
    <citation type="journal article" date="2015" name="Int. J. Syst. Evol. Microbiol.">
        <title>Algibacter amylolyticus sp. nov., isolated from intertidal sediment.</title>
        <authorList>
            <person name="Zhang D.C."/>
            <person name="Wu J."/>
            <person name="Neuner K."/>
            <person name="Yao J."/>
            <person name="Margesin R."/>
        </authorList>
    </citation>
    <scope>NUCLEOTIDE SEQUENCE [LARGE SCALE GENOMIC DNA]</scope>
    <source>
        <strain evidence="4 7">RU-4-M-4</strain>
    </source>
</reference>
<evidence type="ECO:0000313" key="4">
    <source>
        <dbReference type="EMBL" id="KAA5822280.1"/>
    </source>
</evidence>
<keyword evidence="1" id="KW-0812">Transmembrane</keyword>
<keyword evidence="6" id="KW-1185">Reference proteome</keyword>